<gene>
    <name evidence="1" type="ORF">AUP43_04655</name>
</gene>
<organism evidence="1 2">
    <name type="scientific">Oceanibaculum pacificum</name>
    <dbReference type="NCBI Taxonomy" id="580166"/>
    <lineage>
        <taxon>Bacteria</taxon>
        <taxon>Pseudomonadati</taxon>
        <taxon>Pseudomonadota</taxon>
        <taxon>Alphaproteobacteria</taxon>
        <taxon>Rhodospirillales</taxon>
        <taxon>Oceanibaculaceae</taxon>
        <taxon>Oceanibaculum</taxon>
    </lineage>
</organism>
<dbReference type="OrthoDB" id="7364818at2"/>
<sequence>MSKPHAIDICQSITPAEYIAFVLSDFTDGYDRAPNKDATGVLRFWHSINVHPECAADMLAVSGY</sequence>
<dbReference type="RefSeq" id="WP_067552263.1">
    <property type="nucleotide sequence ID" value="NZ_LPXN01000024.1"/>
</dbReference>
<proteinExistence type="predicted"/>
<dbReference type="AlphaFoldDB" id="A0A154WG08"/>
<name>A0A154WG08_9PROT</name>
<dbReference type="EMBL" id="LPXN01000024">
    <property type="protein sequence ID" value="KZD12447.1"/>
    <property type="molecule type" value="Genomic_DNA"/>
</dbReference>
<evidence type="ECO:0000313" key="1">
    <source>
        <dbReference type="EMBL" id="KZD12447.1"/>
    </source>
</evidence>
<protein>
    <submittedName>
        <fullName evidence="1">Uncharacterized protein</fullName>
    </submittedName>
</protein>
<dbReference type="Proteomes" id="UP000076400">
    <property type="component" value="Unassembled WGS sequence"/>
</dbReference>
<reference evidence="1 2" key="1">
    <citation type="submission" date="2015-12" db="EMBL/GenBank/DDBJ databases">
        <title>Genome sequence of Oceanibaculum pacificum MCCC 1A02656.</title>
        <authorList>
            <person name="Lu L."/>
            <person name="Lai Q."/>
            <person name="Shao Z."/>
            <person name="Qian P."/>
        </authorList>
    </citation>
    <scope>NUCLEOTIDE SEQUENCE [LARGE SCALE GENOMIC DNA]</scope>
    <source>
        <strain evidence="1 2">MCCC 1A02656</strain>
    </source>
</reference>
<comment type="caution">
    <text evidence="1">The sequence shown here is derived from an EMBL/GenBank/DDBJ whole genome shotgun (WGS) entry which is preliminary data.</text>
</comment>
<keyword evidence="2" id="KW-1185">Reference proteome</keyword>
<evidence type="ECO:0000313" key="2">
    <source>
        <dbReference type="Proteomes" id="UP000076400"/>
    </source>
</evidence>
<accession>A0A154WG08</accession>